<accession>A0A9N7ZD72</accession>
<proteinExistence type="predicted"/>
<gene>
    <name evidence="1" type="ORF">PLEPLA_LOCUS47932</name>
</gene>
<protein>
    <submittedName>
        <fullName evidence="1">Uncharacterized protein</fullName>
    </submittedName>
</protein>
<evidence type="ECO:0000313" key="2">
    <source>
        <dbReference type="Proteomes" id="UP001153269"/>
    </source>
</evidence>
<dbReference type="AlphaFoldDB" id="A0A9N7ZD72"/>
<keyword evidence="2" id="KW-1185">Reference proteome</keyword>
<name>A0A9N7ZD72_PLEPL</name>
<comment type="caution">
    <text evidence="1">The sequence shown here is derived from an EMBL/GenBank/DDBJ whole genome shotgun (WGS) entry which is preliminary data.</text>
</comment>
<evidence type="ECO:0000313" key="1">
    <source>
        <dbReference type="EMBL" id="CAB1460095.1"/>
    </source>
</evidence>
<dbReference type="EMBL" id="CADEAL010004460">
    <property type="protein sequence ID" value="CAB1460095.1"/>
    <property type="molecule type" value="Genomic_DNA"/>
</dbReference>
<dbReference type="Proteomes" id="UP001153269">
    <property type="component" value="Unassembled WGS sequence"/>
</dbReference>
<organism evidence="1 2">
    <name type="scientific">Pleuronectes platessa</name>
    <name type="common">European plaice</name>
    <dbReference type="NCBI Taxonomy" id="8262"/>
    <lineage>
        <taxon>Eukaryota</taxon>
        <taxon>Metazoa</taxon>
        <taxon>Chordata</taxon>
        <taxon>Craniata</taxon>
        <taxon>Vertebrata</taxon>
        <taxon>Euteleostomi</taxon>
        <taxon>Actinopterygii</taxon>
        <taxon>Neopterygii</taxon>
        <taxon>Teleostei</taxon>
        <taxon>Neoteleostei</taxon>
        <taxon>Acanthomorphata</taxon>
        <taxon>Carangaria</taxon>
        <taxon>Pleuronectiformes</taxon>
        <taxon>Pleuronectoidei</taxon>
        <taxon>Pleuronectidae</taxon>
        <taxon>Pleuronectes</taxon>
    </lineage>
</organism>
<reference evidence="1" key="1">
    <citation type="submission" date="2020-03" db="EMBL/GenBank/DDBJ databases">
        <authorList>
            <person name="Weist P."/>
        </authorList>
    </citation>
    <scope>NUCLEOTIDE SEQUENCE</scope>
</reference>
<sequence>MHMLRPHVRCFIIAGNITPRLACHPGLRVTVLFLLTETVTDEPGSPLPLSQTTSEPAFDLLSLRCRPSLSCCFSPVEEKADKR</sequence>